<keyword evidence="4" id="KW-0804">Transcription</keyword>
<dbReference type="InterPro" id="IPR000847">
    <property type="entry name" value="LysR_HTH_N"/>
</dbReference>
<dbReference type="SUPFAM" id="SSF46785">
    <property type="entry name" value="Winged helix' DNA-binding domain"/>
    <property type="match status" value="1"/>
</dbReference>
<evidence type="ECO:0000259" key="5">
    <source>
        <dbReference type="PROSITE" id="PS50931"/>
    </source>
</evidence>
<dbReference type="PANTHER" id="PTHR30537">
    <property type="entry name" value="HTH-TYPE TRANSCRIPTIONAL REGULATOR"/>
    <property type="match status" value="1"/>
</dbReference>
<dbReference type="PRINTS" id="PR00039">
    <property type="entry name" value="HTHLYSR"/>
</dbReference>
<dbReference type="Gene3D" id="3.40.190.10">
    <property type="entry name" value="Periplasmic binding protein-like II"/>
    <property type="match status" value="2"/>
</dbReference>
<keyword evidence="7" id="KW-1185">Reference proteome</keyword>
<dbReference type="InterPro" id="IPR036388">
    <property type="entry name" value="WH-like_DNA-bd_sf"/>
</dbReference>
<reference evidence="6 7" key="1">
    <citation type="submission" date="2024-01" db="EMBL/GenBank/DDBJ databases">
        <title>Mesobacterium rodlantinim sp. nov., isolated from shallow sea hydrothermal systems off Kueishantao Island.</title>
        <authorList>
            <person name="Su Z."/>
            <person name="Tang K."/>
        </authorList>
    </citation>
    <scope>NUCLEOTIDE SEQUENCE [LARGE SCALE GENOMIC DNA]</scope>
    <source>
        <strain evidence="6 7">TK19101</strain>
    </source>
</reference>
<dbReference type="SUPFAM" id="SSF53850">
    <property type="entry name" value="Periplasmic binding protein-like II"/>
    <property type="match status" value="1"/>
</dbReference>
<comment type="caution">
    <text evidence="6">The sequence shown here is derived from an EMBL/GenBank/DDBJ whole genome shotgun (WGS) entry which is preliminary data.</text>
</comment>
<dbReference type="PANTHER" id="PTHR30537:SF79">
    <property type="entry name" value="TRANSCRIPTIONAL REGULATOR-RELATED"/>
    <property type="match status" value="1"/>
</dbReference>
<evidence type="ECO:0000313" key="6">
    <source>
        <dbReference type="EMBL" id="MEC3863326.1"/>
    </source>
</evidence>
<proteinExistence type="inferred from homology"/>
<name>A0ABU6HLY8_9RHOB</name>
<accession>A0ABU6HLY8</accession>
<feature type="domain" description="HTH lysR-type" evidence="5">
    <location>
        <begin position="7"/>
        <end position="64"/>
    </location>
</feature>
<dbReference type="InterPro" id="IPR005119">
    <property type="entry name" value="LysR_subst-bd"/>
</dbReference>
<dbReference type="Proteomes" id="UP001348149">
    <property type="component" value="Unassembled WGS sequence"/>
</dbReference>
<evidence type="ECO:0000256" key="3">
    <source>
        <dbReference type="ARBA" id="ARBA00023125"/>
    </source>
</evidence>
<dbReference type="EMBL" id="JAYLLH010000049">
    <property type="protein sequence ID" value="MEC3863326.1"/>
    <property type="molecule type" value="Genomic_DNA"/>
</dbReference>
<dbReference type="InterPro" id="IPR058163">
    <property type="entry name" value="LysR-type_TF_proteobact-type"/>
</dbReference>
<dbReference type="InterPro" id="IPR036390">
    <property type="entry name" value="WH_DNA-bd_sf"/>
</dbReference>
<protein>
    <submittedName>
        <fullName evidence="6">LysR family transcriptional regulator</fullName>
    </submittedName>
</protein>
<keyword evidence="2" id="KW-0805">Transcription regulation</keyword>
<evidence type="ECO:0000256" key="1">
    <source>
        <dbReference type="ARBA" id="ARBA00009437"/>
    </source>
</evidence>
<evidence type="ECO:0000256" key="4">
    <source>
        <dbReference type="ARBA" id="ARBA00023163"/>
    </source>
</evidence>
<sequence length="292" mass="31612">MDWKGLPPLSALRAFAAYAETGSVTRAGDALNVTHAAISQQIRNLEASMGLTLLNRSGRSLTLTPQGEVLAAALADGFGRIAQVTEALSGASQDRPLHVATTPSFAAFWLLPRLARFRDRHSAADIIVNPSPQLIDPSPGGVDLCLRYGGGEWPGLQSDLLLKSPVVAVAAPDLLPDNVPHTPDSLRVLPWLQEMGTNEASRWLERQGLTETRVASIVHLPGHLMIEAVRQGQGVAVTARKWVESDLNSGRLVELFRDPGSDGYHLVTLPGIQRPLVKDFIRWLRTEARDAP</sequence>
<dbReference type="Gene3D" id="1.10.10.10">
    <property type="entry name" value="Winged helix-like DNA-binding domain superfamily/Winged helix DNA-binding domain"/>
    <property type="match status" value="1"/>
</dbReference>
<dbReference type="RefSeq" id="WP_326299392.1">
    <property type="nucleotide sequence ID" value="NZ_JAYLLH010000049.1"/>
</dbReference>
<dbReference type="PROSITE" id="PS50931">
    <property type="entry name" value="HTH_LYSR"/>
    <property type="match status" value="1"/>
</dbReference>
<evidence type="ECO:0000313" key="7">
    <source>
        <dbReference type="Proteomes" id="UP001348149"/>
    </source>
</evidence>
<evidence type="ECO:0000256" key="2">
    <source>
        <dbReference type="ARBA" id="ARBA00023015"/>
    </source>
</evidence>
<keyword evidence="3" id="KW-0238">DNA-binding</keyword>
<comment type="similarity">
    <text evidence="1">Belongs to the LysR transcriptional regulatory family.</text>
</comment>
<dbReference type="Pfam" id="PF00126">
    <property type="entry name" value="HTH_1"/>
    <property type="match status" value="1"/>
</dbReference>
<dbReference type="Pfam" id="PF03466">
    <property type="entry name" value="LysR_substrate"/>
    <property type="match status" value="1"/>
</dbReference>
<gene>
    <name evidence="6" type="ORF">VK792_18715</name>
</gene>
<organism evidence="6 7">
    <name type="scientific">Mesobacterium hydrothermale</name>
    <dbReference type="NCBI Taxonomy" id="3111907"/>
    <lineage>
        <taxon>Bacteria</taxon>
        <taxon>Pseudomonadati</taxon>
        <taxon>Pseudomonadota</taxon>
        <taxon>Alphaproteobacteria</taxon>
        <taxon>Rhodobacterales</taxon>
        <taxon>Roseobacteraceae</taxon>
        <taxon>Mesobacterium</taxon>
    </lineage>
</organism>